<dbReference type="InterPro" id="IPR038444">
    <property type="entry name" value="DUF465_sf"/>
</dbReference>
<dbReference type="EMBL" id="QUZK01000022">
    <property type="protein sequence ID" value="RFF31187.1"/>
    <property type="molecule type" value="Genomic_DNA"/>
</dbReference>
<dbReference type="Proteomes" id="UP000260351">
    <property type="component" value="Unassembled WGS sequence"/>
</dbReference>
<dbReference type="OrthoDB" id="5801755at2"/>
<protein>
    <submittedName>
        <fullName evidence="1">DUF465 domain-containing protein</fullName>
    </submittedName>
</protein>
<dbReference type="InterPro" id="IPR007420">
    <property type="entry name" value="DUF465"/>
</dbReference>
<dbReference type="RefSeq" id="WP_116650035.1">
    <property type="nucleotide sequence ID" value="NZ_QUZK01000022.1"/>
</dbReference>
<dbReference type="Pfam" id="PF04325">
    <property type="entry name" value="DUF465"/>
    <property type="match status" value="1"/>
</dbReference>
<name>A0A3E1KA53_9GAMM</name>
<sequence length="72" mass="8534">MFESQKDQMEIMLKGNEEFRRLYNHHQQLEKRVVAAENGTAPMEDLALNQLKREKLRTKDQLTRMMEQGQAA</sequence>
<organism evidence="1 2">
    <name type="scientific">Wenzhouxiangella sediminis</name>
    <dbReference type="NCBI Taxonomy" id="1792836"/>
    <lineage>
        <taxon>Bacteria</taxon>
        <taxon>Pseudomonadati</taxon>
        <taxon>Pseudomonadota</taxon>
        <taxon>Gammaproteobacteria</taxon>
        <taxon>Chromatiales</taxon>
        <taxon>Wenzhouxiangellaceae</taxon>
        <taxon>Wenzhouxiangella</taxon>
    </lineage>
</organism>
<reference evidence="1 2" key="1">
    <citation type="submission" date="2018-08" db="EMBL/GenBank/DDBJ databases">
        <title>Wenzhouxiangella salilacus sp. nov., a novel bacterium isolated from a saline lake in Xinjiang Province, China.</title>
        <authorList>
            <person name="Han S."/>
        </authorList>
    </citation>
    <scope>NUCLEOTIDE SEQUENCE [LARGE SCALE GENOMIC DNA]</scope>
    <source>
        <strain evidence="1 2">XDB06</strain>
    </source>
</reference>
<evidence type="ECO:0000313" key="1">
    <source>
        <dbReference type="EMBL" id="RFF31187.1"/>
    </source>
</evidence>
<proteinExistence type="predicted"/>
<evidence type="ECO:0000313" key="2">
    <source>
        <dbReference type="Proteomes" id="UP000260351"/>
    </source>
</evidence>
<accession>A0A3E1KA53</accession>
<dbReference type="Gene3D" id="6.10.280.50">
    <property type="match status" value="1"/>
</dbReference>
<keyword evidence="2" id="KW-1185">Reference proteome</keyword>
<dbReference type="AlphaFoldDB" id="A0A3E1KA53"/>
<comment type="caution">
    <text evidence="1">The sequence shown here is derived from an EMBL/GenBank/DDBJ whole genome shotgun (WGS) entry which is preliminary data.</text>
</comment>
<gene>
    <name evidence="1" type="ORF">DZC52_05030</name>
</gene>